<feature type="transmembrane region" description="Helical" evidence="2">
    <location>
        <begin position="213"/>
        <end position="231"/>
    </location>
</feature>
<proteinExistence type="predicted"/>
<gene>
    <name evidence="3" type="ORF">GpartN1_g3169.t1</name>
</gene>
<comment type="caution">
    <text evidence="3">The sequence shown here is derived from an EMBL/GenBank/DDBJ whole genome shotgun (WGS) entry which is preliminary data.</text>
</comment>
<accession>A0A9C7UPZ2</accession>
<evidence type="ECO:0000256" key="1">
    <source>
        <dbReference type="SAM" id="MobiDB-lite"/>
    </source>
</evidence>
<dbReference type="AlphaFoldDB" id="A0A9C7UPZ2"/>
<feature type="compositionally biased region" description="Polar residues" evidence="1">
    <location>
        <begin position="15"/>
        <end position="30"/>
    </location>
</feature>
<feature type="compositionally biased region" description="Basic and acidic residues" evidence="1">
    <location>
        <begin position="31"/>
        <end position="45"/>
    </location>
</feature>
<keyword evidence="2" id="KW-0812">Transmembrane</keyword>
<feature type="transmembrane region" description="Helical" evidence="2">
    <location>
        <begin position="134"/>
        <end position="153"/>
    </location>
</feature>
<name>A0A9C7UPZ2_9RHOD</name>
<keyword evidence="2" id="KW-1133">Transmembrane helix</keyword>
<reference evidence="3" key="2">
    <citation type="submission" date="2022-01" db="EMBL/GenBank/DDBJ databases">
        <authorList>
            <person name="Hirooka S."/>
            <person name="Miyagishima S.Y."/>
        </authorList>
    </citation>
    <scope>NUCLEOTIDE SEQUENCE</scope>
    <source>
        <strain evidence="3">NBRC 102759</strain>
    </source>
</reference>
<keyword evidence="2" id="KW-0472">Membrane</keyword>
<organism evidence="3 4">
    <name type="scientific">Galdieria partita</name>
    <dbReference type="NCBI Taxonomy" id="83374"/>
    <lineage>
        <taxon>Eukaryota</taxon>
        <taxon>Rhodophyta</taxon>
        <taxon>Bangiophyceae</taxon>
        <taxon>Galdieriales</taxon>
        <taxon>Galdieriaceae</taxon>
        <taxon>Galdieria</taxon>
    </lineage>
</organism>
<evidence type="ECO:0000256" key="2">
    <source>
        <dbReference type="SAM" id="Phobius"/>
    </source>
</evidence>
<dbReference type="OrthoDB" id="10408479at2759"/>
<reference evidence="3" key="1">
    <citation type="journal article" date="2022" name="Proc. Natl. Acad. Sci. U.S.A.">
        <title>Life cycle and functional genomics of the unicellular red alga Galdieria for elucidating algal and plant evolution and industrial use.</title>
        <authorList>
            <person name="Hirooka S."/>
            <person name="Itabashi T."/>
            <person name="Ichinose T.M."/>
            <person name="Onuma R."/>
            <person name="Fujiwara T."/>
            <person name="Yamashita S."/>
            <person name="Jong L.W."/>
            <person name="Tomita R."/>
            <person name="Iwane A.H."/>
            <person name="Miyagishima S.Y."/>
        </authorList>
    </citation>
    <scope>NUCLEOTIDE SEQUENCE</scope>
    <source>
        <strain evidence="3">NBRC 102759</strain>
    </source>
</reference>
<feature type="region of interest" description="Disordered" evidence="1">
    <location>
        <begin position="1"/>
        <end position="45"/>
    </location>
</feature>
<protein>
    <submittedName>
        <fullName evidence="3">Uncharacterized protein</fullName>
    </submittedName>
</protein>
<dbReference type="Proteomes" id="UP001061958">
    <property type="component" value="Unassembled WGS sequence"/>
</dbReference>
<dbReference type="EMBL" id="BQMJ01000023">
    <property type="protein sequence ID" value="GJQ11378.1"/>
    <property type="molecule type" value="Genomic_DNA"/>
</dbReference>
<evidence type="ECO:0000313" key="4">
    <source>
        <dbReference type="Proteomes" id="UP001061958"/>
    </source>
</evidence>
<sequence length="237" mass="26969">MSTTEKAAERRRRILNSSSQRLKVASGSSHFNEDNNIHSVERETFPRTSLEDKENLFELSTSKKAIQQDAKDPLPGKSTLSWELNKFPTQSSSLAVSHTSRGQNALDRFSIIRRVSHAVGTLSSSRVDNLFRHVSFIFMGVLFAVTLCATTNVSKVQLDSGTMWLTPLKSVSFFTWFIAVELAVNTTKIMSSFSEARNSRLQQLLAFWKFSQLLYWDLLCGLFGFLGYFRWFRCITV</sequence>
<evidence type="ECO:0000313" key="3">
    <source>
        <dbReference type="EMBL" id="GJQ11378.1"/>
    </source>
</evidence>
<keyword evidence="4" id="KW-1185">Reference proteome</keyword>